<dbReference type="AlphaFoldDB" id="X1MGU5"/>
<comment type="caution">
    <text evidence="1">The sequence shown here is derived from an EMBL/GenBank/DDBJ whole genome shotgun (WGS) entry which is preliminary data.</text>
</comment>
<evidence type="ECO:0000313" key="1">
    <source>
        <dbReference type="EMBL" id="GAI30463.1"/>
    </source>
</evidence>
<proteinExistence type="predicted"/>
<sequence length="98" mass="10799">MAYEGQMRQIARQLIAKHGELVEVRCVSGCNPCNIELVFSDGEKIVVGEHSGRVDISIMKAGYHGTGARCFHAFLDEAGFDVTFEQVVKMENGTVLRP</sequence>
<dbReference type="EMBL" id="BARV01015420">
    <property type="protein sequence ID" value="GAI30463.1"/>
    <property type="molecule type" value="Genomic_DNA"/>
</dbReference>
<accession>X1MGU5</accession>
<name>X1MGU5_9ZZZZ</name>
<reference evidence="1" key="1">
    <citation type="journal article" date="2014" name="Front. Microbiol.">
        <title>High frequency of phylogenetically diverse reductive dehalogenase-homologous genes in deep subseafloor sedimentary metagenomes.</title>
        <authorList>
            <person name="Kawai M."/>
            <person name="Futagami T."/>
            <person name="Toyoda A."/>
            <person name="Takaki Y."/>
            <person name="Nishi S."/>
            <person name="Hori S."/>
            <person name="Arai W."/>
            <person name="Tsubouchi T."/>
            <person name="Morono Y."/>
            <person name="Uchiyama I."/>
            <person name="Ito T."/>
            <person name="Fujiyama A."/>
            <person name="Inagaki F."/>
            <person name="Takami H."/>
        </authorList>
    </citation>
    <scope>NUCLEOTIDE SEQUENCE</scope>
    <source>
        <strain evidence="1">Expedition CK06-06</strain>
    </source>
</reference>
<protein>
    <submittedName>
        <fullName evidence="1">Uncharacterized protein</fullName>
    </submittedName>
</protein>
<organism evidence="1">
    <name type="scientific">marine sediment metagenome</name>
    <dbReference type="NCBI Taxonomy" id="412755"/>
    <lineage>
        <taxon>unclassified sequences</taxon>
        <taxon>metagenomes</taxon>
        <taxon>ecological metagenomes</taxon>
    </lineage>
</organism>
<gene>
    <name evidence="1" type="ORF">S06H3_26647</name>
</gene>